<dbReference type="NCBIfam" id="NF008172">
    <property type="entry name" value="PRK10919.1"/>
    <property type="match status" value="1"/>
</dbReference>
<evidence type="ECO:0000256" key="4">
    <source>
        <dbReference type="ARBA" id="ARBA00022801"/>
    </source>
</evidence>
<dbReference type="Pfam" id="PF13361">
    <property type="entry name" value="UvrD_C"/>
    <property type="match status" value="1"/>
</dbReference>
<dbReference type="Gene3D" id="3.40.50.300">
    <property type="entry name" value="P-loop containing nucleotide triphosphate hydrolases"/>
    <property type="match status" value="2"/>
</dbReference>
<dbReference type="GO" id="GO:0006260">
    <property type="term" value="P:DNA replication"/>
    <property type="evidence" value="ECO:0007669"/>
    <property type="project" value="UniProtKB-UniRule"/>
</dbReference>
<comment type="catalytic activity">
    <reaction evidence="10 11">
        <text>ATP + H2O = ADP + phosphate + H(+)</text>
        <dbReference type="Rhea" id="RHEA:13065"/>
        <dbReference type="ChEBI" id="CHEBI:15377"/>
        <dbReference type="ChEBI" id="CHEBI:15378"/>
        <dbReference type="ChEBI" id="CHEBI:30616"/>
        <dbReference type="ChEBI" id="CHEBI:43474"/>
        <dbReference type="ChEBI" id="CHEBI:456216"/>
        <dbReference type="EC" id="5.6.2.4"/>
    </reaction>
</comment>
<comment type="catalytic activity">
    <reaction evidence="9 11">
        <text>Couples ATP hydrolysis with the unwinding of duplex DNA by translocating in the 3'-5' direction.</text>
        <dbReference type="EC" id="5.6.2.4"/>
    </reaction>
</comment>
<dbReference type="GO" id="GO:0003697">
    <property type="term" value="F:single-stranded DNA binding"/>
    <property type="evidence" value="ECO:0007669"/>
    <property type="project" value="UniProtKB-UniRule"/>
</dbReference>
<dbReference type="InterPro" id="IPR014017">
    <property type="entry name" value="DNA_helicase_UvrD-like_C"/>
</dbReference>
<feature type="binding site" evidence="12">
    <location>
        <begin position="22"/>
        <end position="29"/>
    </location>
    <ligand>
        <name>ATP</name>
        <dbReference type="ChEBI" id="CHEBI:30616"/>
    </ligand>
</feature>
<comment type="similarity">
    <text evidence="1 11">Belongs to the helicase family. UvrD subfamily.</text>
</comment>
<organism evidence="16 17">
    <name type="scientific">Alginatibacterium sediminis</name>
    <dbReference type="NCBI Taxonomy" id="2164068"/>
    <lineage>
        <taxon>Bacteria</taxon>
        <taxon>Pseudomonadati</taxon>
        <taxon>Pseudomonadota</taxon>
        <taxon>Gammaproteobacteria</taxon>
        <taxon>Alteromonadales</taxon>
        <taxon>Alteromonadaceae</taxon>
        <taxon>Alginatibacterium</taxon>
    </lineage>
</organism>
<dbReference type="NCBIfam" id="TIGR01074">
    <property type="entry name" value="rep"/>
    <property type="match status" value="1"/>
</dbReference>
<dbReference type="Gene3D" id="1.10.10.160">
    <property type="match status" value="1"/>
</dbReference>
<dbReference type="PROSITE" id="PS51217">
    <property type="entry name" value="UVRD_HELICASE_CTER"/>
    <property type="match status" value="1"/>
</dbReference>
<dbReference type="RefSeq" id="WP_120353354.1">
    <property type="nucleotide sequence ID" value="NZ_RAQO01000002.1"/>
</dbReference>
<dbReference type="PANTHER" id="PTHR11070:SF64">
    <property type="entry name" value="ATP-DEPENDENT DNA HELICASE REP"/>
    <property type="match status" value="1"/>
</dbReference>
<evidence type="ECO:0000313" key="17">
    <source>
        <dbReference type="Proteomes" id="UP000286482"/>
    </source>
</evidence>
<dbReference type="GO" id="GO:0000725">
    <property type="term" value="P:recombinational repair"/>
    <property type="evidence" value="ECO:0007669"/>
    <property type="project" value="TreeGrafter"/>
</dbReference>
<dbReference type="Pfam" id="PF00580">
    <property type="entry name" value="UvrD-helicase"/>
    <property type="match status" value="1"/>
</dbReference>
<evidence type="ECO:0000259" key="15">
    <source>
        <dbReference type="PROSITE" id="PS51217"/>
    </source>
</evidence>
<feature type="domain" description="UvrD-like helicase ATP-binding" evidence="14">
    <location>
        <begin position="1"/>
        <end position="280"/>
    </location>
</feature>
<evidence type="ECO:0000256" key="12">
    <source>
        <dbReference type="PROSITE-ProRule" id="PRU00560"/>
    </source>
</evidence>
<evidence type="ECO:0000256" key="6">
    <source>
        <dbReference type="ARBA" id="ARBA00022840"/>
    </source>
</evidence>
<dbReference type="CDD" id="cd17932">
    <property type="entry name" value="DEXQc_UvrD"/>
    <property type="match status" value="1"/>
</dbReference>
<dbReference type="PROSITE" id="PS51198">
    <property type="entry name" value="UVRD_HELICASE_ATP_BIND"/>
    <property type="match status" value="1"/>
</dbReference>
<evidence type="ECO:0000256" key="8">
    <source>
        <dbReference type="ARBA" id="ARBA00023235"/>
    </source>
</evidence>
<feature type="compositionally biased region" description="Basic and acidic residues" evidence="13">
    <location>
        <begin position="643"/>
        <end position="657"/>
    </location>
</feature>
<dbReference type="OrthoDB" id="9806690at2"/>
<keyword evidence="4 11" id="KW-0378">Hydrolase</keyword>
<evidence type="ECO:0000256" key="7">
    <source>
        <dbReference type="ARBA" id="ARBA00023125"/>
    </source>
</evidence>
<keyword evidence="5 11" id="KW-0347">Helicase</keyword>
<name>A0A420ELD0_9ALTE</name>
<dbReference type="PANTHER" id="PTHR11070">
    <property type="entry name" value="UVRD / RECB / PCRA DNA HELICASE FAMILY MEMBER"/>
    <property type="match status" value="1"/>
</dbReference>
<gene>
    <name evidence="11" type="primary">rep</name>
    <name evidence="16" type="ORF">DBZ36_02565</name>
</gene>
<evidence type="ECO:0000256" key="1">
    <source>
        <dbReference type="ARBA" id="ARBA00009922"/>
    </source>
</evidence>
<dbReference type="HAMAP" id="MF_01920">
    <property type="entry name" value="Helicase_Rep"/>
    <property type="match status" value="1"/>
</dbReference>
<dbReference type="EMBL" id="RAQO01000002">
    <property type="protein sequence ID" value="RKF21551.1"/>
    <property type="molecule type" value="Genomic_DNA"/>
</dbReference>
<evidence type="ECO:0000256" key="10">
    <source>
        <dbReference type="ARBA" id="ARBA00048988"/>
    </source>
</evidence>
<keyword evidence="3 11" id="KW-0547">Nucleotide-binding</keyword>
<evidence type="ECO:0000256" key="11">
    <source>
        <dbReference type="HAMAP-Rule" id="MF_01920"/>
    </source>
</evidence>
<dbReference type="FunFam" id="1.10.10.160:FF:000001">
    <property type="entry name" value="ATP-dependent DNA helicase"/>
    <property type="match status" value="1"/>
</dbReference>
<dbReference type="GO" id="GO:0032991">
    <property type="term" value="C:protein-containing complex"/>
    <property type="evidence" value="ECO:0007669"/>
    <property type="project" value="UniProtKB-ARBA"/>
</dbReference>
<protein>
    <recommendedName>
        <fullName evidence="11">ATP-dependent DNA helicase Rep</fullName>
        <ecNumber evidence="11">5.6.2.4</ecNumber>
    </recommendedName>
    <alternativeName>
        <fullName evidence="11">DNA 3'-5' helicase Rep</fullName>
    </alternativeName>
</protein>
<dbReference type="CDD" id="cd18807">
    <property type="entry name" value="SF1_C_UvrD"/>
    <property type="match status" value="1"/>
</dbReference>
<dbReference type="GO" id="GO:0009314">
    <property type="term" value="P:response to radiation"/>
    <property type="evidence" value="ECO:0007669"/>
    <property type="project" value="UniProtKB-ARBA"/>
</dbReference>
<dbReference type="Proteomes" id="UP000286482">
    <property type="component" value="Unassembled WGS sequence"/>
</dbReference>
<dbReference type="InterPro" id="IPR005752">
    <property type="entry name" value="Helicase_Rep"/>
</dbReference>
<sequence length="672" mass="77569">MKLNPAQQQAVEFVSGPCLVLAGAGSGKTRVITNKIAHLVRECRMSPRHIAAVTFTNKAAREMRERVGQTLGRKESRGLTVSTFHTLGLDIIRREHKHLRLKANFSLFDDQDQVALLKELSIDQLKEDKDLIKQLISQISNWKNDLILPKQAKDQASGERDQLFAHLYQIYTQHMKAYNALDFDDLIVMPTILLATNQTVREYWQNRIRYLLVDEYQDTNTSQYQLVKLLVGERARFTVVGDDDQSIYSWRGAQPKNLMLLQTDFPQLKVVKLEQNYRSSQRILKCANILIENNEHIFDKSLFSELPYGEPVKIISAKNEEQEAERVVAELIGHRFMNGTSYKDYAVLYRGNHQSRLLEKTLMNNRIPYKISGGTSFFSRSEIKDIMAYLRVMVNDEDDNALLRVINTPRREIGPATMERIGTYANETHVNLFEACCKADLLAALPARARKAVEGFSRWLVELSDRAQRGEAQQAVRDLIRDINYEDWLYETSPSPRAAEMRMKNVSELFRWITDMLEGSNDKEPMTLPQVVNRLILRDMMERGEDDEELDQVQLMTLHASKGLEFPYVYLIGMEEGLLPHQSSIDEENVDEERRLAYVGITRAQKELFFTLTRERRQYGETFKPEPSRFLYELPQDDLQWPNDKREVSPEQREAKGAKGIAALRAALGNKD</sequence>
<dbReference type="GO" id="GO:0005829">
    <property type="term" value="C:cytosol"/>
    <property type="evidence" value="ECO:0007669"/>
    <property type="project" value="TreeGrafter"/>
</dbReference>
<dbReference type="EC" id="5.6.2.4" evidence="11"/>
<dbReference type="InterPro" id="IPR013986">
    <property type="entry name" value="DExx_box_DNA_helicase_dom_sf"/>
</dbReference>
<keyword evidence="17" id="KW-1185">Reference proteome</keyword>
<dbReference type="Gene3D" id="1.10.486.10">
    <property type="entry name" value="PCRA, domain 4"/>
    <property type="match status" value="1"/>
</dbReference>
<dbReference type="SUPFAM" id="SSF52540">
    <property type="entry name" value="P-loop containing nucleoside triphosphate hydrolases"/>
    <property type="match status" value="1"/>
</dbReference>
<evidence type="ECO:0000256" key="3">
    <source>
        <dbReference type="ARBA" id="ARBA00022741"/>
    </source>
</evidence>
<evidence type="ECO:0000256" key="5">
    <source>
        <dbReference type="ARBA" id="ARBA00022806"/>
    </source>
</evidence>
<dbReference type="GO" id="GO:0043138">
    <property type="term" value="F:3'-5' DNA helicase activity"/>
    <property type="evidence" value="ECO:0007669"/>
    <property type="project" value="UniProtKB-UniRule"/>
</dbReference>
<dbReference type="InterPro" id="IPR000212">
    <property type="entry name" value="DNA_helicase_UvrD/REP"/>
</dbReference>
<evidence type="ECO:0000256" key="9">
    <source>
        <dbReference type="ARBA" id="ARBA00034617"/>
    </source>
</evidence>
<dbReference type="GO" id="GO:0005524">
    <property type="term" value="F:ATP binding"/>
    <property type="evidence" value="ECO:0007669"/>
    <property type="project" value="UniProtKB-UniRule"/>
</dbReference>
<feature type="binding site" evidence="11">
    <location>
        <position position="278"/>
    </location>
    <ligand>
        <name>ATP</name>
        <dbReference type="ChEBI" id="CHEBI:30616"/>
    </ligand>
</feature>
<accession>A0A420ELD0</accession>
<reference evidence="16 17" key="1">
    <citation type="submission" date="2018-09" db="EMBL/GenBank/DDBJ databases">
        <authorList>
            <person name="Wang Z."/>
        </authorList>
    </citation>
    <scope>NUCLEOTIDE SEQUENCE [LARGE SCALE GENOMIC DNA]</scope>
    <source>
        <strain evidence="16 17">ALS 81</strain>
    </source>
</reference>
<feature type="region of interest" description="Disordered" evidence="13">
    <location>
        <begin position="641"/>
        <end position="660"/>
    </location>
</feature>
<comment type="caution">
    <text evidence="16">The sequence shown here is derived from an EMBL/GenBank/DDBJ whole genome shotgun (WGS) entry which is preliminary data.</text>
</comment>
<evidence type="ECO:0000313" key="16">
    <source>
        <dbReference type="EMBL" id="RKF21551.1"/>
    </source>
</evidence>
<keyword evidence="2 11" id="KW-0235">DNA replication</keyword>
<comment type="subunit">
    <text evidence="11">Homodimer.</text>
</comment>
<proteinExistence type="inferred from homology"/>
<evidence type="ECO:0000256" key="13">
    <source>
        <dbReference type="SAM" id="MobiDB-lite"/>
    </source>
</evidence>
<comment type="function">
    <text evidence="11">Rep helicase is a single-stranded DNA-dependent ATPase involved in DNA replication; it can initiate unwinding at a nick in the DNA. It binds to the single-stranded DNA and acts in a progressive fashion along the DNA in the 3' to 5' direction.</text>
</comment>
<feature type="domain" description="UvrD-like helicase C-terminal" evidence="15">
    <location>
        <begin position="281"/>
        <end position="563"/>
    </location>
</feature>
<dbReference type="AlphaFoldDB" id="A0A420ELD0"/>
<dbReference type="InterPro" id="IPR014016">
    <property type="entry name" value="UvrD-like_ATP-bd"/>
</dbReference>
<dbReference type="GO" id="GO:0016887">
    <property type="term" value="F:ATP hydrolysis activity"/>
    <property type="evidence" value="ECO:0007669"/>
    <property type="project" value="RHEA"/>
</dbReference>
<keyword evidence="8 11" id="KW-0413">Isomerase</keyword>
<keyword evidence="7 11" id="KW-0238">DNA-binding</keyword>
<evidence type="ECO:0000259" key="14">
    <source>
        <dbReference type="PROSITE" id="PS51198"/>
    </source>
</evidence>
<evidence type="ECO:0000256" key="2">
    <source>
        <dbReference type="ARBA" id="ARBA00022705"/>
    </source>
</evidence>
<dbReference type="InterPro" id="IPR027417">
    <property type="entry name" value="P-loop_NTPase"/>
</dbReference>
<keyword evidence="6 11" id="KW-0067">ATP-binding</keyword>